<name>A0A1K1QGQ8_9PSEU</name>
<evidence type="ECO:0000313" key="3">
    <source>
        <dbReference type="Proteomes" id="UP000182740"/>
    </source>
</evidence>
<protein>
    <submittedName>
        <fullName evidence="2">Protein N-acetyltransferase, RimJ/RimL family</fullName>
    </submittedName>
</protein>
<dbReference type="PANTHER" id="PTHR43610:SF1">
    <property type="entry name" value="N-ACETYLTRANSFERASE DOMAIN-CONTAINING PROTEIN"/>
    <property type="match status" value="1"/>
</dbReference>
<dbReference type="Proteomes" id="UP000182740">
    <property type="component" value="Unassembled WGS sequence"/>
</dbReference>
<proteinExistence type="predicted"/>
<feature type="domain" description="N-acetyltransferase" evidence="1">
    <location>
        <begin position="37"/>
        <end position="201"/>
    </location>
</feature>
<dbReference type="PANTHER" id="PTHR43610">
    <property type="entry name" value="BLL6696 PROTEIN"/>
    <property type="match status" value="1"/>
</dbReference>
<keyword evidence="3" id="KW-1185">Reference proteome</keyword>
<evidence type="ECO:0000313" key="2">
    <source>
        <dbReference type="EMBL" id="SFW58892.1"/>
    </source>
</evidence>
<gene>
    <name evidence="2" type="ORF">SAMN04489730_1764</name>
</gene>
<dbReference type="PROSITE" id="PS51186">
    <property type="entry name" value="GNAT"/>
    <property type="match status" value="1"/>
</dbReference>
<organism evidence="2 3">
    <name type="scientific">Amycolatopsis australiensis</name>
    <dbReference type="NCBI Taxonomy" id="546364"/>
    <lineage>
        <taxon>Bacteria</taxon>
        <taxon>Bacillati</taxon>
        <taxon>Actinomycetota</taxon>
        <taxon>Actinomycetes</taxon>
        <taxon>Pseudonocardiales</taxon>
        <taxon>Pseudonocardiaceae</taxon>
        <taxon>Amycolatopsis</taxon>
    </lineage>
</organism>
<reference evidence="3" key="1">
    <citation type="submission" date="2016-11" db="EMBL/GenBank/DDBJ databases">
        <authorList>
            <person name="Varghese N."/>
            <person name="Submissions S."/>
        </authorList>
    </citation>
    <scope>NUCLEOTIDE SEQUENCE [LARGE SCALE GENOMIC DNA]</scope>
    <source>
        <strain evidence="3">DSM 44671</strain>
    </source>
</reference>
<dbReference type="Gene3D" id="3.40.630.30">
    <property type="match status" value="1"/>
</dbReference>
<sequence length="222" mass="24949">MASGNARKLAIRDSHCRLYGEDVTDWNTQPTLSGEHVRLEPLTPEHAKGLFEAGTDPGVWTWLSVRQPADLPAMERFVEQAIADPDRRPFAQLDVASGRVAGTTSYYQVAEKHRILSIGHTWIGADWQRTGLNTESKLLLLEYAFETLGAQRVAWETDIRNLRSQRAIERLGALREGVLRAHRIRPDGSSRDTVTYSMLAPEWPAAKARLSERLVTAARLPR</sequence>
<evidence type="ECO:0000259" key="1">
    <source>
        <dbReference type="PROSITE" id="PS51186"/>
    </source>
</evidence>
<dbReference type="InterPro" id="IPR000182">
    <property type="entry name" value="GNAT_dom"/>
</dbReference>
<dbReference type="EMBL" id="FPJG01000006">
    <property type="protein sequence ID" value="SFW58892.1"/>
    <property type="molecule type" value="Genomic_DNA"/>
</dbReference>
<keyword evidence="2" id="KW-0808">Transferase</keyword>
<dbReference type="GO" id="GO:0016747">
    <property type="term" value="F:acyltransferase activity, transferring groups other than amino-acyl groups"/>
    <property type="evidence" value="ECO:0007669"/>
    <property type="project" value="InterPro"/>
</dbReference>
<dbReference type="AlphaFoldDB" id="A0A1K1QGQ8"/>
<dbReference type="SUPFAM" id="SSF55729">
    <property type="entry name" value="Acyl-CoA N-acyltransferases (Nat)"/>
    <property type="match status" value="1"/>
</dbReference>
<dbReference type="Pfam" id="PF13302">
    <property type="entry name" value="Acetyltransf_3"/>
    <property type="match status" value="1"/>
</dbReference>
<accession>A0A1K1QGQ8</accession>
<dbReference type="STRING" id="546364.SAMN04489730_1764"/>
<dbReference type="InterPro" id="IPR016181">
    <property type="entry name" value="Acyl_CoA_acyltransferase"/>
</dbReference>